<dbReference type="AlphaFoldDB" id="A0A067N2J9"/>
<sequence>MQNPRLCVASPFTTPLCNPYAYTHTYIISSRENCVTTALFVDSGLQHSAGSLKLSQSLSLFRYPALVHFPNFNSRVATTNSRCTDHTSVLIFTLLPCTQGLQARRRLRNCQVDKLAGAHPTQSSLLAFTSNLRCQDSSTLPLRPPAINIYYPCVQN</sequence>
<keyword evidence="2" id="KW-1185">Reference proteome</keyword>
<accession>A0A067N2J9</accession>
<evidence type="ECO:0000313" key="1">
    <source>
        <dbReference type="EMBL" id="KDQ21190.1"/>
    </source>
</evidence>
<dbReference type="InParanoid" id="A0A067N2J9"/>
<gene>
    <name evidence="1" type="ORF">BOTBODRAFT_194938</name>
</gene>
<reference evidence="2" key="1">
    <citation type="journal article" date="2014" name="Proc. Natl. Acad. Sci. U.S.A.">
        <title>Extensive sampling of basidiomycete genomes demonstrates inadequacy of the white-rot/brown-rot paradigm for wood decay fungi.</title>
        <authorList>
            <person name="Riley R."/>
            <person name="Salamov A.A."/>
            <person name="Brown D.W."/>
            <person name="Nagy L.G."/>
            <person name="Floudas D."/>
            <person name="Held B.W."/>
            <person name="Levasseur A."/>
            <person name="Lombard V."/>
            <person name="Morin E."/>
            <person name="Otillar R."/>
            <person name="Lindquist E.A."/>
            <person name="Sun H."/>
            <person name="LaButti K.M."/>
            <person name="Schmutz J."/>
            <person name="Jabbour D."/>
            <person name="Luo H."/>
            <person name="Baker S.E."/>
            <person name="Pisabarro A.G."/>
            <person name="Walton J.D."/>
            <person name="Blanchette R.A."/>
            <person name="Henrissat B."/>
            <person name="Martin F."/>
            <person name="Cullen D."/>
            <person name="Hibbett D.S."/>
            <person name="Grigoriev I.V."/>
        </authorList>
    </citation>
    <scope>NUCLEOTIDE SEQUENCE [LARGE SCALE GENOMIC DNA]</scope>
    <source>
        <strain evidence="2">FD-172 SS1</strain>
    </source>
</reference>
<dbReference type="HOGENOM" id="CLU_1686266_0_0_1"/>
<evidence type="ECO:0000313" key="2">
    <source>
        <dbReference type="Proteomes" id="UP000027195"/>
    </source>
</evidence>
<protein>
    <submittedName>
        <fullName evidence="1">Uncharacterized protein</fullName>
    </submittedName>
</protein>
<dbReference type="Proteomes" id="UP000027195">
    <property type="component" value="Unassembled WGS sequence"/>
</dbReference>
<name>A0A067N2J9_BOTB1</name>
<proteinExistence type="predicted"/>
<organism evidence="1 2">
    <name type="scientific">Botryobasidium botryosum (strain FD-172 SS1)</name>
    <dbReference type="NCBI Taxonomy" id="930990"/>
    <lineage>
        <taxon>Eukaryota</taxon>
        <taxon>Fungi</taxon>
        <taxon>Dikarya</taxon>
        <taxon>Basidiomycota</taxon>
        <taxon>Agaricomycotina</taxon>
        <taxon>Agaricomycetes</taxon>
        <taxon>Cantharellales</taxon>
        <taxon>Botryobasidiaceae</taxon>
        <taxon>Botryobasidium</taxon>
    </lineage>
</organism>
<dbReference type="EMBL" id="KL198016">
    <property type="protein sequence ID" value="KDQ21190.1"/>
    <property type="molecule type" value="Genomic_DNA"/>
</dbReference>